<feature type="chain" id="PRO_5009293337" evidence="2">
    <location>
        <begin position="27"/>
        <end position="339"/>
    </location>
</feature>
<sequence length="339" mass="37078">MFKKPATKLFSALVLTTGMFHGSAQAADADAICYNCPPQWADWGTQLEVIKEELGYTVPFDNKNSGQTLSQLLAEQNNPVADVAYYGVSFGITAQEKGVTQAYKPAHWDEIPDGLKDPEGNWFSIHSGTIGFFVNVDALDGKPVPQSWNDLLDPQYNGMVGYLDPTSAFVGYAASVGLNGALGGDLDNFEPAIEYFNKLKDNDPIVPKQTAYSRVISGEIPIMLDYDFNAYRAKYKDGANVEFVIPQEGTVVVPYVMSLVKNAPHADAGRKILDFILSDKGQAVWANAFLRPVRPGAMSPEVEAKFLPASDYARAQSVDYAKMAQAQKTFQSLYLEGVN</sequence>
<organism evidence="3 4">
    <name type="scientific">Marinobacterium lutimaris</name>
    <dbReference type="NCBI Taxonomy" id="568106"/>
    <lineage>
        <taxon>Bacteria</taxon>
        <taxon>Pseudomonadati</taxon>
        <taxon>Pseudomonadota</taxon>
        <taxon>Gammaproteobacteria</taxon>
        <taxon>Oceanospirillales</taxon>
        <taxon>Oceanospirillaceae</taxon>
        <taxon>Marinobacterium</taxon>
    </lineage>
</organism>
<dbReference type="GO" id="GO:0015888">
    <property type="term" value="P:thiamine transport"/>
    <property type="evidence" value="ECO:0007669"/>
    <property type="project" value="TreeGrafter"/>
</dbReference>
<evidence type="ECO:0000256" key="2">
    <source>
        <dbReference type="SAM" id="SignalP"/>
    </source>
</evidence>
<name>A0A1H6B4U7_9GAMM</name>
<dbReference type="GO" id="GO:0030975">
    <property type="term" value="F:thiamine binding"/>
    <property type="evidence" value="ECO:0007669"/>
    <property type="project" value="TreeGrafter"/>
</dbReference>
<dbReference type="PANTHER" id="PTHR30006:SF2">
    <property type="entry name" value="ABC TRANSPORTER SUBSTRATE-BINDING PROTEIN"/>
    <property type="match status" value="1"/>
</dbReference>
<dbReference type="EMBL" id="FNVQ01000002">
    <property type="protein sequence ID" value="SEG55871.1"/>
    <property type="molecule type" value="Genomic_DNA"/>
</dbReference>
<evidence type="ECO:0000313" key="3">
    <source>
        <dbReference type="EMBL" id="SEG55871.1"/>
    </source>
</evidence>
<dbReference type="GO" id="GO:0030976">
    <property type="term" value="F:thiamine pyrophosphate binding"/>
    <property type="evidence" value="ECO:0007669"/>
    <property type="project" value="TreeGrafter"/>
</dbReference>
<dbReference type="AlphaFoldDB" id="A0A1H6B4U7"/>
<dbReference type="CDD" id="cd13549">
    <property type="entry name" value="PBP2_Fbp_like_3"/>
    <property type="match status" value="1"/>
</dbReference>
<dbReference type="RefSeq" id="WP_104003499.1">
    <property type="nucleotide sequence ID" value="NZ_FNVQ01000002.1"/>
</dbReference>
<gene>
    <name evidence="3" type="ORF">SAMN05444390_102408</name>
</gene>
<protein>
    <submittedName>
        <fullName evidence="3">Putative spermidine/putrescine transport system substrate-binding protein</fullName>
    </submittedName>
</protein>
<dbReference type="Proteomes" id="UP000236745">
    <property type="component" value="Unassembled WGS sequence"/>
</dbReference>
<dbReference type="GO" id="GO:0030288">
    <property type="term" value="C:outer membrane-bounded periplasmic space"/>
    <property type="evidence" value="ECO:0007669"/>
    <property type="project" value="TreeGrafter"/>
</dbReference>
<evidence type="ECO:0000256" key="1">
    <source>
        <dbReference type="ARBA" id="ARBA00022729"/>
    </source>
</evidence>
<dbReference type="SUPFAM" id="SSF53850">
    <property type="entry name" value="Periplasmic binding protein-like II"/>
    <property type="match status" value="1"/>
</dbReference>
<evidence type="ECO:0000313" key="4">
    <source>
        <dbReference type="Proteomes" id="UP000236745"/>
    </source>
</evidence>
<dbReference type="OrthoDB" id="305758at2"/>
<keyword evidence="1 2" id="KW-0732">Signal</keyword>
<proteinExistence type="predicted"/>
<dbReference type="PANTHER" id="PTHR30006">
    <property type="entry name" value="THIAMINE-BINDING PERIPLASMIC PROTEIN-RELATED"/>
    <property type="match status" value="1"/>
</dbReference>
<reference evidence="3 4" key="1">
    <citation type="submission" date="2016-10" db="EMBL/GenBank/DDBJ databases">
        <authorList>
            <person name="de Groot N.N."/>
        </authorList>
    </citation>
    <scope>NUCLEOTIDE SEQUENCE [LARGE SCALE GENOMIC DNA]</scope>
    <source>
        <strain evidence="3 4">DSM 22012</strain>
    </source>
</reference>
<dbReference type="Pfam" id="PF13343">
    <property type="entry name" value="SBP_bac_6"/>
    <property type="match status" value="1"/>
</dbReference>
<keyword evidence="4" id="KW-1185">Reference proteome</keyword>
<accession>A0A1H6B4U7</accession>
<dbReference type="Gene3D" id="3.40.190.10">
    <property type="entry name" value="Periplasmic binding protein-like II"/>
    <property type="match status" value="2"/>
</dbReference>
<feature type="signal peptide" evidence="2">
    <location>
        <begin position="1"/>
        <end position="26"/>
    </location>
</feature>